<keyword evidence="1" id="KW-0812">Transmembrane</keyword>
<dbReference type="PANTHER" id="PTHR30273:SF2">
    <property type="entry name" value="PROTEIN FECR"/>
    <property type="match status" value="1"/>
</dbReference>
<evidence type="ECO:0000259" key="2">
    <source>
        <dbReference type="Pfam" id="PF04773"/>
    </source>
</evidence>
<dbReference type="RefSeq" id="WP_122202191.1">
    <property type="nucleotide sequence ID" value="NZ_CABJFV010000025.1"/>
</dbReference>
<dbReference type="Gene3D" id="3.55.50.30">
    <property type="match status" value="1"/>
</dbReference>
<feature type="domain" description="FecR protein" evidence="2">
    <location>
        <begin position="116"/>
        <end position="209"/>
    </location>
</feature>
<dbReference type="Proteomes" id="UP000284379">
    <property type="component" value="Unassembled WGS sequence"/>
</dbReference>
<sequence>MDEMKLLSYFNGELSEEEVLQVETWSKASEENRKLLEQIYYTAFVGDRVAVMNSVDVEGSLKKLKVAMKPKESAVKKRRSIGWKRYAIPLAAFLTGIVFTIGFSYLALNKTSNYIVATTAGQCAQFVLPDGSKVWLNASTQLAYKSSLWSRERQVNLTGEAYFEVARDEHAPFIVNSKNIKTQVLGTKFNVRARAAEEKVVATLLKGSIRVDLPRENNEGFILKPGQILNVNTSTLQAELTESSSPRDVLLWIQGKLAFEQATCLEMTRCLEQHFDVHFYFKDEQLKKERFTCEFRTDDNIEDILSVLSLTKRFQYKIDGNKIYLSAGK</sequence>
<feature type="transmembrane region" description="Helical" evidence="1">
    <location>
        <begin position="86"/>
        <end position="108"/>
    </location>
</feature>
<dbReference type="GO" id="GO:0016989">
    <property type="term" value="F:sigma factor antagonist activity"/>
    <property type="evidence" value="ECO:0007669"/>
    <property type="project" value="TreeGrafter"/>
</dbReference>
<keyword evidence="1" id="KW-0472">Membrane</keyword>
<comment type="caution">
    <text evidence="4">The sequence shown here is derived from an EMBL/GenBank/DDBJ whole genome shotgun (WGS) entry which is preliminary data.</text>
</comment>
<accession>A0A413VBB3</accession>
<dbReference type="InterPro" id="IPR012373">
    <property type="entry name" value="Ferrdict_sens_TM"/>
</dbReference>
<dbReference type="PIRSF" id="PIRSF018266">
    <property type="entry name" value="FecR"/>
    <property type="match status" value="1"/>
</dbReference>
<dbReference type="Pfam" id="PF04773">
    <property type="entry name" value="FecR"/>
    <property type="match status" value="1"/>
</dbReference>
<evidence type="ECO:0000313" key="4">
    <source>
        <dbReference type="EMBL" id="RHB30892.1"/>
    </source>
</evidence>
<name>A0A413VBB3_9BACE</name>
<dbReference type="Gene3D" id="2.60.120.1440">
    <property type="match status" value="1"/>
</dbReference>
<dbReference type="FunFam" id="2.60.120.1440:FF:000001">
    <property type="entry name" value="Putative anti-sigma factor"/>
    <property type="match status" value="1"/>
</dbReference>
<evidence type="ECO:0000256" key="1">
    <source>
        <dbReference type="SAM" id="Phobius"/>
    </source>
</evidence>
<evidence type="ECO:0000259" key="3">
    <source>
        <dbReference type="Pfam" id="PF16344"/>
    </source>
</evidence>
<evidence type="ECO:0000313" key="5">
    <source>
        <dbReference type="Proteomes" id="UP000284379"/>
    </source>
</evidence>
<keyword evidence="1" id="KW-1133">Transmembrane helix</keyword>
<organism evidence="4 5">
    <name type="scientific">Bacteroides nordii</name>
    <dbReference type="NCBI Taxonomy" id="291645"/>
    <lineage>
        <taxon>Bacteria</taxon>
        <taxon>Pseudomonadati</taxon>
        <taxon>Bacteroidota</taxon>
        <taxon>Bacteroidia</taxon>
        <taxon>Bacteroidales</taxon>
        <taxon>Bacteroidaceae</taxon>
        <taxon>Bacteroides</taxon>
    </lineage>
</organism>
<protein>
    <submittedName>
        <fullName evidence="4">DUF4974 domain-containing protein</fullName>
    </submittedName>
</protein>
<feature type="domain" description="Protein FecR C-terminal" evidence="3">
    <location>
        <begin position="256"/>
        <end position="325"/>
    </location>
</feature>
<dbReference type="InterPro" id="IPR006860">
    <property type="entry name" value="FecR"/>
</dbReference>
<dbReference type="AlphaFoldDB" id="A0A413VBB3"/>
<dbReference type="PANTHER" id="PTHR30273">
    <property type="entry name" value="PERIPLASMIC SIGNAL SENSOR AND SIGMA FACTOR ACTIVATOR FECR-RELATED"/>
    <property type="match status" value="1"/>
</dbReference>
<reference evidence="4 5" key="1">
    <citation type="submission" date="2018-08" db="EMBL/GenBank/DDBJ databases">
        <title>A genome reference for cultivated species of the human gut microbiota.</title>
        <authorList>
            <person name="Zou Y."/>
            <person name="Xue W."/>
            <person name="Luo G."/>
        </authorList>
    </citation>
    <scope>NUCLEOTIDE SEQUENCE [LARGE SCALE GENOMIC DNA]</scope>
    <source>
        <strain evidence="4 5">AM40-30BH</strain>
    </source>
</reference>
<dbReference type="InterPro" id="IPR032508">
    <property type="entry name" value="FecR_C"/>
</dbReference>
<gene>
    <name evidence="4" type="ORF">DW888_18480</name>
</gene>
<proteinExistence type="predicted"/>
<dbReference type="EMBL" id="QSGO01000025">
    <property type="protein sequence ID" value="RHB30892.1"/>
    <property type="molecule type" value="Genomic_DNA"/>
</dbReference>
<dbReference type="Pfam" id="PF16344">
    <property type="entry name" value="FecR_C"/>
    <property type="match status" value="1"/>
</dbReference>